<dbReference type="InterPro" id="IPR027417">
    <property type="entry name" value="P-loop_NTPase"/>
</dbReference>
<dbReference type="PANTHER" id="PTHR43581:SF2">
    <property type="entry name" value="EXCINUCLEASE ATPASE SUBUNIT"/>
    <property type="match status" value="1"/>
</dbReference>
<dbReference type="InterPro" id="IPR051396">
    <property type="entry name" value="Bact_Antivir_Def_Nuclease"/>
</dbReference>
<organism evidence="2 3">
    <name type="scientific">Aquirufa beregesia</name>
    <dbReference type="NCBI Taxonomy" id="2516556"/>
    <lineage>
        <taxon>Bacteria</taxon>
        <taxon>Pseudomonadati</taxon>
        <taxon>Bacteroidota</taxon>
        <taxon>Cytophagia</taxon>
        <taxon>Cytophagales</taxon>
        <taxon>Flectobacillaceae</taxon>
        <taxon>Aquirufa</taxon>
    </lineage>
</organism>
<dbReference type="Proteomes" id="UP001318301">
    <property type="component" value="Unassembled WGS sequence"/>
</dbReference>
<accession>A0ABX0EZV0</accession>
<dbReference type="RefSeq" id="WP_166232443.1">
    <property type="nucleotide sequence ID" value="NZ_CBCSIJ010000009.1"/>
</dbReference>
<sequence length="464" mass="54349">MKAKTLIINKLYGYLYKKIDFKDNINLLVGINGSGKTSILNIVNWLLTPSLPHLCVTEFESLELFFEYNNTEYLVEVSQDSKLLTYKIKNITQKIDFHPLTVRLKIPTSRLTQNESQKERYYSEYFGLGPDMEETETWALVFNQLPKPMVIGLDRYLFTEEKNEAVLYQDEVLQRLVKKENTGRVSPLDEVKRLANREYSIYKSKIVELNRVLNNKIILSAFDEITIDTLKELESASNISLEQIENLHKKVESFFKETMSESKLERQLKRKDPDLLKIENYFNHLKAIISKEEKSNDKERFSLLYLSNISQFKKLKDLIKEFEIFEKKSQEYYSDIKTYLETVNNFLTDSAKQLSFQKALSELIFNVLDKDGKILSKDRDIKTLSSGERQILILFTYLKFHNKSGTIFIIDEPELSLHPKWQEDFLKAVETLTQKNTQIIIATHSPIIVGNNVEYCKVQLPYND</sequence>
<evidence type="ECO:0000313" key="3">
    <source>
        <dbReference type="Proteomes" id="UP001318301"/>
    </source>
</evidence>
<dbReference type="InterPro" id="IPR003593">
    <property type="entry name" value="AAA+_ATPase"/>
</dbReference>
<dbReference type="InterPro" id="IPR041685">
    <property type="entry name" value="AAA_GajA/Old/RecF-like"/>
</dbReference>
<dbReference type="EMBL" id="SEWW01000008">
    <property type="protein sequence ID" value="NGZ45147.1"/>
    <property type="molecule type" value="Genomic_DNA"/>
</dbReference>
<comment type="caution">
    <text evidence="2">The sequence shown here is derived from an EMBL/GenBank/DDBJ whole genome shotgun (WGS) entry which is preliminary data.</text>
</comment>
<protein>
    <recommendedName>
        <fullName evidence="1">AAA+ ATPase domain-containing protein</fullName>
    </recommendedName>
</protein>
<name>A0ABX0EZV0_9BACT</name>
<keyword evidence="3" id="KW-1185">Reference proteome</keyword>
<feature type="domain" description="AAA+ ATPase" evidence="1">
    <location>
        <begin position="22"/>
        <end position="464"/>
    </location>
</feature>
<dbReference type="PANTHER" id="PTHR43581">
    <property type="entry name" value="ATP/GTP PHOSPHATASE"/>
    <property type="match status" value="1"/>
</dbReference>
<gene>
    <name evidence="2" type="ORF">EWU23_11740</name>
</gene>
<evidence type="ECO:0000313" key="2">
    <source>
        <dbReference type="EMBL" id="NGZ45147.1"/>
    </source>
</evidence>
<dbReference type="SUPFAM" id="SSF52540">
    <property type="entry name" value="P-loop containing nucleoside triphosphate hydrolases"/>
    <property type="match status" value="1"/>
</dbReference>
<dbReference type="Gene3D" id="3.40.50.300">
    <property type="entry name" value="P-loop containing nucleotide triphosphate hydrolases"/>
    <property type="match status" value="1"/>
</dbReference>
<dbReference type="Pfam" id="PF13175">
    <property type="entry name" value="AAA_15"/>
    <property type="match status" value="1"/>
</dbReference>
<proteinExistence type="predicted"/>
<evidence type="ECO:0000259" key="1">
    <source>
        <dbReference type="SMART" id="SM00382"/>
    </source>
</evidence>
<reference evidence="2 3" key="1">
    <citation type="submission" date="2019-02" db="EMBL/GenBank/DDBJ databases">
        <title>Genome of a new Bacteroidetes strain.</title>
        <authorList>
            <person name="Pitt A."/>
        </authorList>
    </citation>
    <scope>NUCLEOTIDE SEQUENCE [LARGE SCALE GENOMIC DNA]</scope>
    <source>
        <strain evidence="2 3">50C-KIRBA</strain>
    </source>
</reference>
<dbReference type="SMART" id="SM00382">
    <property type="entry name" value="AAA"/>
    <property type="match status" value="1"/>
</dbReference>